<evidence type="ECO:0000313" key="2">
    <source>
        <dbReference type="EMBL" id="VDO51935.1"/>
    </source>
</evidence>
<proteinExistence type="predicted"/>
<evidence type="ECO:0000256" key="1">
    <source>
        <dbReference type="SAM" id="MobiDB-lite"/>
    </source>
</evidence>
<organism evidence="2 3">
    <name type="scientific">Onchocerca flexuosa</name>
    <dbReference type="NCBI Taxonomy" id="387005"/>
    <lineage>
        <taxon>Eukaryota</taxon>
        <taxon>Metazoa</taxon>
        <taxon>Ecdysozoa</taxon>
        <taxon>Nematoda</taxon>
        <taxon>Chromadorea</taxon>
        <taxon>Rhabditida</taxon>
        <taxon>Spirurina</taxon>
        <taxon>Spiruromorpha</taxon>
        <taxon>Filarioidea</taxon>
        <taxon>Onchocercidae</taxon>
        <taxon>Onchocerca</taxon>
    </lineage>
</organism>
<name>A0A3P7ZQY7_9BILA</name>
<dbReference type="EMBL" id="UZAJ01008080">
    <property type="protein sequence ID" value="VDO51935.1"/>
    <property type="molecule type" value="Genomic_DNA"/>
</dbReference>
<dbReference type="AlphaFoldDB" id="A0A3P7ZQY7"/>
<protein>
    <submittedName>
        <fullName evidence="2">Uncharacterized protein</fullName>
    </submittedName>
</protein>
<sequence>MVFGKKCNNISFQQCAEKNSQEQTNSNLAAVLDLAEAFAYVGGINTQNTLNTSPVGELWNDATVDRILGEAVVKTAQVSKTSWTSSISDYNHMQTRQNKRNAESVSLSEPVESPKKPRTAIFGNYNESIISKDEKKRRIAEKLAKLAIQREEYVRFIEAEKEKQCELERKEKVYIDVKSPKRSAKKRYVEPPEQEYYGWKENSPRCMMWG</sequence>
<feature type="region of interest" description="Disordered" evidence="1">
    <location>
        <begin position="89"/>
        <end position="118"/>
    </location>
</feature>
<keyword evidence="3" id="KW-1185">Reference proteome</keyword>
<accession>A0A3P7ZQY7</accession>
<dbReference type="Proteomes" id="UP000267606">
    <property type="component" value="Unassembled WGS sequence"/>
</dbReference>
<evidence type="ECO:0000313" key="3">
    <source>
        <dbReference type="Proteomes" id="UP000267606"/>
    </source>
</evidence>
<reference evidence="2 3" key="1">
    <citation type="submission" date="2018-11" db="EMBL/GenBank/DDBJ databases">
        <authorList>
            <consortium name="Pathogen Informatics"/>
        </authorList>
    </citation>
    <scope>NUCLEOTIDE SEQUENCE [LARGE SCALE GENOMIC DNA]</scope>
</reference>
<gene>
    <name evidence="2" type="ORF">OFLC_LOCUS7623</name>
</gene>